<dbReference type="Pfam" id="PF00400">
    <property type="entry name" value="WD40"/>
    <property type="match status" value="2"/>
</dbReference>
<gene>
    <name evidence="5" type="ORF">HJC23_000387</name>
</gene>
<dbReference type="EMBL" id="JABMIG020000251">
    <property type="protein sequence ID" value="KAL3783798.1"/>
    <property type="molecule type" value="Genomic_DNA"/>
</dbReference>
<dbReference type="AlphaFoldDB" id="A0ABD3P8P2"/>
<comment type="subcellular location">
    <subcellularLocation>
        <location evidence="1">Cytoplasm</location>
    </subcellularLocation>
</comment>
<evidence type="ECO:0000256" key="1">
    <source>
        <dbReference type="ARBA" id="ARBA00004496"/>
    </source>
</evidence>
<organism evidence="5 6">
    <name type="scientific">Cyclotella cryptica</name>
    <dbReference type="NCBI Taxonomy" id="29204"/>
    <lineage>
        <taxon>Eukaryota</taxon>
        <taxon>Sar</taxon>
        <taxon>Stramenopiles</taxon>
        <taxon>Ochrophyta</taxon>
        <taxon>Bacillariophyta</taxon>
        <taxon>Coscinodiscophyceae</taxon>
        <taxon>Thalassiosirophycidae</taxon>
        <taxon>Stephanodiscales</taxon>
        <taxon>Stephanodiscaceae</taxon>
        <taxon>Cyclotella</taxon>
    </lineage>
</organism>
<keyword evidence="6" id="KW-1185">Reference proteome</keyword>
<dbReference type="InterPro" id="IPR036322">
    <property type="entry name" value="WD40_repeat_dom_sf"/>
</dbReference>
<evidence type="ECO:0000256" key="4">
    <source>
        <dbReference type="PROSITE-ProRule" id="PRU00221"/>
    </source>
</evidence>
<accession>A0ABD3P8P2</accession>
<evidence type="ECO:0008006" key="7">
    <source>
        <dbReference type="Google" id="ProtNLM"/>
    </source>
</evidence>
<dbReference type="InterPro" id="IPR015943">
    <property type="entry name" value="WD40/YVTN_repeat-like_dom_sf"/>
</dbReference>
<dbReference type="Gene3D" id="2.130.10.10">
    <property type="entry name" value="YVTN repeat-like/Quinoprotein amine dehydrogenase"/>
    <property type="match status" value="1"/>
</dbReference>
<dbReference type="SMART" id="SM00320">
    <property type="entry name" value="WD40"/>
    <property type="match status" value="4"/>
</dbReference>
<dbReference type="Proteomes" id="UP001516023">
    <property type="component" value="Unassembled WGS sequence"/>
</dbReference>
<feature type="repeat" description="WD" evidence="4">
    <location>
        <begin position="60"/>
        <end position="77"/>
    </location>
</feature>
<dbReference type="GO" id="GO:0005737">
    <property type="term" value="C:cytoplasm"/>
    <property type="evidence" value="ECO:0007669"/>
    <property type="project" value="UniProtKB-SubCell"/>
</dbReference>
<keyword evidence="4" id="KW-0853">WD repeat</keyword>
<keyword evidence="2" id="KW-0963">Cytoplasm</keyword>
<sequence length="304" mass="33252">MRHDDACIPSVPVAELRGHRDGPIHIVRFTSKILCLGPSFFMAAFVFTHHFTPSTFMAADGKYCITGGNDRTVRLWNPTRIDPAYRPRPANAIESSYLSSQDYYRKHYGQADSSSHQKELPSALPMQSYTEGHMHPVHAVAVNSTSTTLLSSSDKTLVCTDLVTAQVKQKWWGHVARIEYVACLGGGSNETSSGGVTGDDVYASASYDATVRLWDSRSRSKDPLMVLDDAKDAVTCVASIAGEAQIITSSVDGKVGQCFNGVQALLWHAIPHDSAIEFSLVMLMLKSESSCNRYGSMISERHNS</sequence>
<evidence type="ECO:0000313" key="6">
    <source>
        <dbReference type="Proteomes" id="UP001516023"/>
    </source>
</evidence>
<reference evidence="5 6" key="1">
    <citation type="journal article" date="2020" name="G3 (Bethesda)">
        <title>Improved Reference Genome for Cyclotella cryptica CCMP332, a Model for Cell Wall Morphogenesis, Salinity Adaptation, and Lipid Production in Diatoms (Bacillariophyta).</title>
        <authorList>
            <person name="Roberts W.R."/>
            <person name="Downey K.M."/>
            <person name="Ruck E.C."/>
            <person name="Traller J.C."/>
            <person name="Alverson A.J."/>
        </authorList>
    </citation>
    <scope>NUCLEOTIDE SEQUENCE [LARGE SCALE GENOMIC DNA]</scope>
    <source>
        <strain evidence="5 6">CCMP332</strain>
    </source>
</reference>
<proteinExistence type="inferred from homology"/>
<comment type="similarity">
    <text evidence="3">Belongs to the WD repeat MORG1 family.</text>
</comment>
<comment type="caution">
    <text evidence="5">The sequence shown here is derived from an EMBL/GenBank/DDBJ whole genome shotgun (WGS) entry which is preliminary data.</text>
</comment>
<dbReference type="InterPro" id="IPR001680">
    <property type="entry name" value="WD40_rpt"/>
</dbReference>
<dbReference type="PANTHER" id="PTHR22842:SF3">
    <property type="entry name" value="WD REPEAT DOMAIN-CONTAINING PROTEIN 83"/>
    <property type="match status" value="1"/>
</dbReference>
<evidence type="ECO:0000313" key="5">
    <source>
        <dbReference type="EMBL" id="KAL3783798.1"/>
    </source>
</evidence>
<evidence type="ECO:0000256" key="2">
    <source>
        <dbReference type="ARBA" id="ARBA00022490"/>
    </source>
</evidence>
<evidence type="ECO:0000256" key="3">
    <source>
        <dbReference type="ARBA" id="ARBA00038145"/>
    </source>
</evidence>
<dbReference type="PROSITE" id="PS50082">
    <property type="entry name" value="WD_REPEATS_2"/>
    <property type="match status" value="1"/>
</dbReference>
<dbReference type="PANTHER" id="PTHR22842">
    <property type="entry name" value="WD40 REPEAT PROTEIN"/>
    <property type="match status" value="1"/>
</dbReference>
<name>A0ABD3P8P2_9STRA</name>
<dbReference type="SUPFAM" id="SSF50978">
    <property type="entry name" value="WD40 repeat-like"/>
    <property type="match status" value="1"/>
</dbReference>
<dbReference type="InterPro" id="IPR051980">
    <property type="entry name" value="WD_repeat_MORG1"/>
</dbReference>
<protein>
    <recommendedName>
        <fullName evidence="7">Peroxin-7</fullName>
    </recommendedName>
</protein>